<dbReference type="GO" id="GO:0005634">
    <property type="term" value="C:nucleus"/>
    <property type="evidence" value="ECO:0007669"/>
    <property type="project" value="TreeGrafter"/>
</dbReference>
<dbReference type="GO" id="GO:0016929">
    <property type="term" value="F:deSUMOylase activity"/>
    <property type="evidence" value="ECO:0007669"/>
    <property type="project" value="TreeGrafter"/>
</dbReference>
<keyword evidence="3" id="KW-0378">Hydrolase</keyword>
<dbReference type="GO" id="GO:0006508">
    <property type="term" value="P:proteolysis"/>
    <property type="evidence" value="ECO:0007669"/>
    <property type="project" value="UniProtKB-KW"/>
</dbReference>
<dbReference type="SUPFAM" id="SSF54001">
    <property type="entry name" value="Cysteine proteinases"/>
    <property type="match status" value="1"/>
</dbReference>
<dbReference type="Pfam" id="PF02902">
    <property type="entry name" value="Peptidase_C48"/>
    <property type="match status" value="1"/>
</dbReference>
<sequence>SPCKINNSQLSINQSKTCSFSLNASSSFPQRVFRNPRSLMGAFTSSRNKRQAEFQSSSPSGFEETDVAHVQIVNDDDADSGVAMADVEIQDINKSGELQNVILEYRKLDGKTEQNLGFQPCTCASAGMVSDSVDGKTLESVSLKQRPDRGLPLHIKLLHYVAEKIRRFNFHIKLQERERGLCQQLGAPPPKKEEVINVYFELLKEREKVLKCHFFNTFFYKQLPSIALRQWMVNNQILIRRCVYHEFYLFVAAQLTSGRIGYDYKSVRRWTTQKKLGYSLFECDKIFVPVHKEIHWCLAVINKKEAKFQYLDSLGGIDEQVMRVLQEYVKDLPKQKNGNDCGVFMIKYADFYSRDIGLCFKQLYILCLLWKRKECSPYICAASSSIPIAHMLDDTEI</sequence>
<dbReference type="InterPro" id="IPR038765">
    <property type="entry name" value="Papain-like_cys_pep_sf"/>
</dbReference>
<keyword evidence="7" id="KW-1185">Reference proteome</keyword>
<evidence type="ECO:0000256" key="3">
    <source>
        <dbReference type="ARBA" id="ARBA00022801"/>
    </source>
</evidence>
<organism evidence="6 7">
    <name type="scientific">Cynara cardunculus var. scolymus</name>
    <name type="common">Globe artichoke</name>
    <name type="synonym">Cynara scolymus</name>
    <dbReference type="NCBI Taxonomy" id="59895"/>
    <lineage>
        <taxon>Eukaryota</taxon>
        <taxon>Viridiplantae</taxon>
        <taxon>Streptophyta</taxon>
        <taxon>Embryophyta</taxon>
        <taxon>Tracheophyta</taxon>
        <taxon>Spermatophyta</taxon>
        <taxon>Magnoliopsida</taxon>
        <taxon>eudicotyledons</taxon>
        <taxon>Gunneridae</taxon>
        <taxon>Pentapetalae</taxon>
        <taxon>asterids</taxon>
        <taxon>campanulids</taxon>
        <taxon>Asterales</taxon>
        <taxon>Asteraceae</taxon>
        <taxon>Carduoideae</taxon>
        <taxon>Cardueae</taxon>
        <taxon>Carduinae</taxon>
        <taxon>Cynara</taxon>
    </lineage>
</organism>
<dbReference type="AlphaFoldDB" id="A0A103XDS2"/>
<evidence type="ECO:0000256" key="2">
    <source>
        <dbReference type="ARBA" id="ARBA00022670"/>
    </source>
</evidence>
<dbReference type="Proteomes" id="UP000243975">
    <property type="component" value="Unassembled WGS sequence"/>
</dbReference>
<feature type="non-terminal residue" evidence="6">
    <location>
        <position position="1"/>
    </location>
</feature>
<dbReference type="InterPro" id="IPR003653">
    <property type="entry name" value="Peptidase_C48_C"/>
</dbReference>
<name>A0A103XDS2_CYNCS</name>
<accession>A0A103XDS2</accession>
<dbReference type="PROSITE" id="PS50600">
    <property type="entry name" value="ULP_PROTEASE"/>
    <property type="match status" value="1"/>
</dbReference>
<evidence type="ECO:0000256" key="4">
    <source>
        <dbReference type="ARBA" id="ARBA00022807"/>
    </source>
</evidence>
<keyword evidence="2" id="KW-0645">Protease</keyword>
<dbReference type="Gramene" id="KVH88890">
    <property type="protein sequence ID" value="KVH88890"/>
    <property type="gene ID" value="Ccrd_024890"/>
</dbReference>
<comment type="caution">
    <text evidence="6">The sequence shown here is derived from an EMBL/GenBank/DDBJ whole genome shotgun (WGS) entry which is preliminary data.</text>
</comment>
<comment type="similarity">
    <text evidence="1">Belongs to the peptidase C48 family.</text>
</comment>
<protein>
    <submittedName>
        <fullName evidence="6">Peptidase C48, SUMO/Sentrin/Ubl1</fullName>
    </submittedName>
</protein>
<gene>
    <name evidence="6" type="ORF">Ccrd_024890</name>
</gene>
<dbReference type="Gene3D" id="3.40.395.10">
    <property type="entry name" value="Adenoviral Proteinase, Chain A"/>
    <property type="match status" value="1"/>
</dbReference>
<feature type="domain" description="Ubiquitin-like protease family profile" evidence="5">
    <location>
        <begin position="172"/>
        <end position="352"/>
    </location>
</feature>
<dbReference type="GO" id="GO:0016926">
    <property type="term" value="P:protein desumoylation"/>
    <property type="evidence" value="ECO:0007669"/>
    <property type="project" value="TreeGrafter"/>
</dbReference>
<evidence type="ECO:0000259" key="5">
    <source>
        <dbReference type="PROSITE" id="PS50600"/>
    </source>
</evidence>
<proteinExistence type="inferred from homology"/>
<evidence type="ECO:0000256" key="1">
    <source>
        <dbReference type="ARBA" id="ARBA00005234"/>
    </source>
</evidence>
<dbReference type="PANTHER" id="PTHR12606:SF1">
    <property type="entry name" value="UBIQUITIN-LIKE-SPECIFIC PROTEASE 1A"/>
    <property type="match status" value="1"/>
</dbReference>
<dbReference type="EMBL" id="LEKV01005327">
    <property type="protein sequence ID" value="KVH88890.1"/>
    <property type="molecule type" value="Genomic_DNA"/>
</dbReference>
<reference evidence="6 7" key="1">
    <citation type="journal article" date="2016" name="Sci. Rep.">
        <title>The genome sequence of the outbreeding globe artichoke constructed de novo incorporating a phase-aware low-pass sequencing strategy of F1 progeny.</title>
        <authorList>
            <person name="Scaglione D."/>
            <person name="Reyes-Chin-Wo S."/>
            <person name="Acquadro A."/>
            <person name="Froenicke L."/>
            <person name="Portis E."/>
            <person name="Beitel C."/>
            <person name="Tirone M."/>
            <person name="Mauro R."/>
            <person name="Lo Monaco A."/>
            <person name="Mauromicale G."/>
            <person name="Faccioli P."/>
            <person name="Cattivelli L."/>
            <person name="Rieseberg L."/>
            <person name="Michelmore R."/>
            <person name="Lanteri S."/>
        </authorList>
    </citation>
    <scope>NUCLEOTIDE SEQUENCE [LARGE SCALE GENOMIC DNA]</scope>
    <source>
        <strain evidence="6">2C</strain>
    </source>
</reference>
<keyword evidence="4" id="KW-0788">Thiol protease</keyword>
<dbReference type="STRING" id="59895.A0A103XDS2"/>
<evidence type="ECO:0000313" key="6">
    <source>
        <dbReference type="EMBL" id="KVH88890.1"/>
    </source>
</evidence>
<dbReference type="PANTHER" id="PTHR12606">
    <property type="entry name" value="SENTRIN/SUMO-SPECIFIC PROTEASE"/>
    <property type="match status" value="1"/>
</dbReference>
<evidence type="ECO:0000313" key="7">
    <source>
        <dbReference type="Proteomes" id="UP000243975"/>
    </source>
</evidence>